<proteinExistence type="predicted"/>
<sequence length="95" mass="10790">MAALIVFETTQYPSAEPRFAFLAACVGSLPCMAERLITTQRADIERRGEQSHDAPELKHNPRYYAFDLEITRHACGYGHGEKAHLSMVYERAQTF</sequence>
<evidence type="ECO:0000313" key="1">
    <source>
        <dbReference type="EMBL" id="EXV02068.1"/>
    </source>
</evidence>
<dbReference type="OrthoDB" id="10296326at2759"/>
<dbReference type="HOGENOM" id="CLU_2373252_0_0_1"/>
<dbReference type="AlphaFoldDB" id="A0A0A1UXL6"/>
<dbReference type="EMBL" id="JELW01000006">
    <property type="protein sequence ID" value="EXV02068.1"/>
    <property type="molecule type" value="Genomic_DNA"/>
</dbReference>
<organism evidence="1 2">
    <name type="scientific">Metarhizium robertsii</name>
    <dbReference type="NCBI Taxonomy" id="568076"/>
    <lineage>
        <taxon>Eukaryota</taxon>
        <taxon>Fungi</taxon>
        <taxon>Dikarya</taxon>
        <taxon>Ascomycota</taxon>
        <taxon>Pezizomycotina</taxon>
        <taxon>Sordariomycetes</taxon>
        <taxon>Hypocreomycetidae</taxon>
        <taxon>Hypocreales</taxon>
        <taxon>Clavicipitaceae</taxon>
        <taxon>Metarhizium</taxon>
    </lineage>
</organism>
<evidence type="ECO:0000313" key="2">
    <source>
        <dbReference type="Proteomes" id="UP000030151"/>
    </source>
</evidence>
<reference evidence="1 2" key="1">
    <citation type="submission" date="2014-02" db="EMBL/GenBank/DDBJ databases">
        <title>The genome sequence of the entomopathogenic fungus Metarhizium robertsii ARSEF 2575.</title>
        <authorList>
            <person name="Giuliano Garisto Donzelli B."/>
            <person name="Roe B.A."/>
            <person name="Macmil S.L."/>
            <person name="Krasnoff S.B."/>
            <person name="Gibson D.M."/>
        </authorList>
    </citation>
    <scope>NUCLEOTIDE SEQUENCE [LARGE SCALE GENOMIC DNA]</scope>
    <source>
        <strain evidence="1 2">ARSEF 2575</strain>
    </source>
</reference>
<dbReference type="Proteomes" id="UP000030151">
    <property type="component" value="Unassembled WGS sequence"/>
</dbReference>
<name>A0A0A1UXL6_9HYPO</name>
<comment type="caution">
    <text evidence="1">The sequence shown here is derived from an EMBL/GenBank/DDBJ whole genome shotgun (WGS) entry which is preliminary data.</text>
</comment>
<protein>
    <submittedName>
        <fullName evidence="1">Uncharacterized protein</fullName>
    </submittedName>
</protein>
<accession>A0A0A1UXL6</accession>
<gene>
    <name evidence="1" type="ORF">X797_004905</name>
</gene>